<keyword evidence="2" id="KW-0614">Plasmid</keyword>
<geneLocation type="plasmid" evidence="2">
    <name>pDson01</name>
</geneLocation>
<name>A0AAU7U5B3_9DEIO</name>
<keyword evidence="1" id="KW-1133">Transmembrane helix</keyword>
<feature type="transmembrane region" description="Helical" evidence="1">
    <location>
        <begin position="114"/>
        <end position="131"/>
    </location>
</feature>
<dbReference type="AlphaFoldDB" id="A0AAU7U5B3"/>
<evidence type="ECO:0000256" key="1">
    <source>
        <dbReference type="SAM" id="Phobius"/>
    </source>
</evidence>
<feature type="transmembrane region" description="Helical" evidence="1">
    <location>
        <begin position="12"/>
        <end position="35"/>
    </location>
</feature>
<accession>A0AAU7U5B3</accession>
<evidence type="ECO:0000313" key="2">
    <source>
        <dbReference type="EMBL" id="XBV83678.1"/>
    </source>
</evidence>
<dbReference type="RefSeq" id="WP_350241335.1">
    <property type="nucleotide sequence ID" value="NZ_CP158297.1"/>
</dbReference>
<feature type="transmembrane region" description="Helical" evidence="1">
    <location>
        <begin position="84"/>
        <end position="102"/>
    </location>
</feature>
<dbReference type="KEGG" id="dsc:ABOD76_03045"/>
<sequence>MKARPSVLARVALAYLGITSMLVGLWALVFPRAFYDQFPGVGVWVAGDGPYNEHLVRDVGGLNLSLALLSWYAVRQPAQVPGSVVGWAVLASAVPHFLYHSVHLQTIAARADQLSSLAGLLASVVCAAILVRRPLK</sequence>
<gene>
    <name evidence="2" type="ORF">ABOD76_03045</name>
</gene>
<proteinExistence type="predicted"/>
<keyword evidence="1" id="KW-0812">Transmembrane</keyword>
<organism evidence="2">
    <name type="scientific">Deinococcus sonorensis KR-87</name>
    <dbReference type="NCBI Taxonomy" id="694439"/>
    <lineage>
        <taxon>Bacteria</taxon>
        <taxon>Thermotogati</taxon>
        <taxon>Deinococcota</taxon>
        <taxon>Deinococci</taxon>
        <taxon>Deinococcales</taxon>
        <taxon>Deinococcaceae</taxon>
        <taxon>Deinococcus</taxon>
    </lineage>
</organism>
<protein>
    <submittedName>
        <fullName evidence="2">Uncharacterized protein</fullName>
    </submittedName>
</protein>
<dbReference type="EMBL" id="CP158297">
    <property type="protein sequence ID" value="XBV83678.1"/>
    <property type="molecule type" value="Genomic_DNA"/>
</dbReference>
<reference evidence="2" key="1">
    <citation type="submission" date="2024-06" db="EMBL/GenBank/DDBJ databases">
        <title>Draft Genome Sequence of Deinococcus sonorensis Type Strain KR-87, a Biofilm Producing Representative of the Genus Deinococcus.</title>
        <authorList>
            <person name="Boren L.S."/>
            <person name="Grosso R.A."/>
            <person name="Hugenberg-Cox A.N."/>
            <person name="Hill J.T.E."/>
            <person name="Albert C.M."/>
            <person name="Tuohy J.M."/>
        </authorList>
    </citation>
    <scope>NUCLEOTIDE SEQUENCE</scope>
    <source>
        <strain evidence="2">KR-87</strain>
        <plasmid evidence="2">pDson01</plasmid>
    </source>
</reference>
<keyword evidence="1" id="KW-0472">Membrane</keyword>